<dbReference type="EMBL" id="ADVR01000099">
    <property type="protein sequence ID" value="EFO79848.1"/>
    <property type="molecule type" value="Genomic_DNA"/>
</dbReference>
<evidence type="ECO:0000313" key="1">
    <source>
        <dbReference type="EMBL" id="EFO79848.1"/>
    </source>
</evidence>
<sequence length="175" mass="17936">MSAQDIKEGIQYALAFATAGAGTSFSIKAFIPLPAIDAVPQALIIKTMTHQIGQVYGYSNLKGLTAFAGILTGSGSGMKVASELASGLPIAGAGANAATSFALHMTTGISLIIVFELIQQQVITAEYIRNTTTSDITFLLGLASQILADVLRGNDGVEATLAAVAKFKVPSTISA</sequence>
<accession>E1IG50</accession>
<proteinExistence type="predicted"/>
<dbReference type="AlphaFoldDB" id="E1IG50"/>
<reference evidence="1 2" key="1">
    <citation type="journal article" date="2011" name="J. Bacteriol.">
        <title>Draft genome sequence of the anoxygenic filamentous phototrophic bacterium Oscillochloris trichoides subsp. DG-6.</title>
        <authorList>
            <person name="Kuznetsov B.B."/>
            <person name="Ivanovsky R.N."/>
            <person name="Keppen O.I."/>
            <person name="Sukhacheva M.V."/>
            <person name="Bumazhkin B.K."/>
            <person name="Patutina E.O."/>
            <person name="Beletsky A.V."/>
            <person name="Mardanov A.V."/>
            <person name="Baslerov R.V."/>
            <person name="Panteleeva A.N."/>
            <person name="Kolganova T.V."/>
            <person name="Ravin N.V."/>
            <person name="Skryabin K.G."/>
        </authorList>
    </citation>
    <scope>NUCLEOTIDE SEQUENCE [LARGE SCALE GENOMIC DNA]</scope>
    <source>
        <strain evidence="1 2">DG-6</strain>
    </source>
</reference>
<gene>
    <name evidence="1" type="ORF">OSCT_2301</name>
</gene>
<protein>
    <submittedName>
        <fullName evidence="1">Uncharacterized protein</fullName>
    </submittedName>
</protein>
<keyword evidence="2" id="KW-1185">Reference proteome</keyword>
<dbReference type="STRING" id="765420.OSCT_2301"/>
<dbReference type="OrthoDB" id="158315at2"/>
<name>E1IG50_9CHLR</name>
<organism evidence="1 2">
    <name type="scientific">Oscillochloris trichoides DG-6</name>
    <dbReference type="NCBI Taxonomy" id="765420"/>
    <lineage>
        <taxon>Bacteria</taxon>
        <taxon>Bacillati</taxon>
        <taxon>Chloroflexota</taxon>
        <taxon>Chloroflexia</taxon>
        <taxon>Chloroflexales</taxon>
        <taxon>Chloroflexineae</taxon>
        <taxon>Oscillochloridaceae</taxon>
        <taxon>Oscillochloris</taxon>
    </lineage>
</organism>
<dbReference type="Proteomes" id="UP000054010">
    <property type="component" value="Unassembled WGS sequence"/>
</dbReference>
<evidence type="ECO:0000313" key="2">
    <source>
        <dbReference type="Proteomes" id="UP000054010"/>
    </source>
</evidence>
<comment type="caution">
    <text evidence="1">The sequence shown here is derived from an EMBL/GenBank/DDBJ whole genome shotgun (WGS) entry which is preliminary data.</text>
</comment>
<dbReference type="HOGENOM" id="CLU_1531052_0_0_0"/>